<dbReference type="AlphaFoldDB" id="A0A382D2U6"/>
<accession>A0A382D2U6</accession>
<dbReference type="EMBL" id="UINC01037087">
    <property type="protein sequence ID" value="SVB32041.1"/>
    <property type="molecule type" value="Genomic_DNA"/>
</dbReference>
<gene>
    <name evidence="1" type="ORF">METZ01_LOCUS184895</name>
</gene>
<feature type="non-terminal residue" evidence="1">
    <location>
        <position position="1"/>
    </location>
</feature>
<proteinExistence type="predicted"/>
<sequence length="29" mass="3040">FLNALNRLEIRTKGLSLATPSQKAALGGV</sequence>
<organism evidence="1">
    <name type="scientific">marine metagenome</name>
    <dbReference type="NCBI Taxonomy" id="408172"/>
    <lineage>
        <taxon>unclassified sequences</taxon>
        <taxon>metagenomes</taxon>
        <taxon>ecological metagenomes</taxon>
    </lineage>
</organism>
<protein>
    <submittedName>
        <fullName evidence="1">Uncharacterized protein</fullName>
    </submittedName>
</protein>
<reference evidence="1" key="1">
    <citation type="submission" date="2018-05" db="EMBL/GenBank/DDBJ databases">
        <authorList>
            <person name="Lanie J.A."/>
            <person name="Ng W.-L."/>
            <person name="Kazmierczak K.M."/>
            <person name="Andrzejewski T.M."/>
            <person name="Davidsen T.M."/>
            <person name="Wayne K.J."/>
            <person name="Tettelin H."/>
            <person name="Glass J.I."/>
            <person name="Rusch D."/>
            <person name="Podicherti R."/>
            <person name="Tsui H.-C.T."/>
            <person name="Winkler M.E."/>
        </authorList>
    </citation>
    <scope>NUCLEOTIDE SEQUENCE</scope>
</reference>
<name>A0A382D2U6_9ZZZZ</name>
<evidence type="ECO:0000313" key="1">
    <source>
        <dbReference type="EMBL" id="SVB32041.1"/>
    </source>
</evidence>